<keyword evidence="5" id="KW-1185">Reference proteome</keyword>
<evidence type="ECO:0000256" key="2">
    <source>
        <dbReference type="ARBA" id="ARBA00022472"/>
    </source>
</evidence>
<accession>A0AAD8HN64</accession>
<dbReference type="FunFam" id="1.25.70.10:FF:000001">
    <property type="entry name" value="Mitochondrial transcription termination factor-like"/>
    <property type="match status" value="1"/>
</dbReference>
<keyword evidence="2" id="KW-0805">Transcription regulation</keyword>
<evidence type="ECO:0000313" key="4">
    <source>
        <dbReference type="EMBL" id="KAK1369190.1"/>
    </source>
</evidence>
<sequence>MKMLVGLSKSHVQTLIFNLQTLHNSNHCLITTIIRTYSTNTIIPTNVDSSEFKISFLKNKCGLSGKDLVRASKYVDFDSSDQRPDSVLQLFRTFGFPMSNVTKIISFHPRVLKEFHPQNILKPKLDFLLSLSQSQAEVVAIVTRNPVILVRSLTSHLIPSLNLLNSVTGSYPITLSVLKNNPYILCQNLPKSLLLNTEFLLKLGVPHSHVLKLLTSYGPVLGTLHDKFRNVLLKLKDLDFDLKSTYFCHAVRALCYAPDSTWESRCVLFRSFGFSNHEILSMFKKLPNVMCYTEKNIKEKLELFLNKLQWTPFRLSSNPVVLGYSLKKRTIPRCSVLQVLVSKNCTSESYMLSTILAMTDKRFIEIFVTAHKDEIPGVLEAYQGKLRFDEYTFK</sequence>
<dbReference type="SMART" id="SM00733">
    <property type="entry name" value="Mterf"/>
    <property type="match status" value="8"/>
</dbReference>
<evidence type="ECO:0000313" key="5">
    <source>
        <dbReference type="Proteomes" id="UP001237642"/>
    </source>
</evidence>
<comment type="similarity">
    <text evidence="1">Belongs to the mTERF family.</text>
</comment>
<gene>
    <name evidence="4" type="ORF">POM88_035282</name>
</gene>
<dbReference type="EMBL" id="JAUIZM010000008">
    <property type="protein sequence ID" value="KAK1369190.1"/>
    <property type="molecule type" value="Genomic_DNA"/>
</dbReference>
<evidence type="ECO:0000256" key="1">
    <source>
        <dbReference type="ARBA" id="ARBA00007692"/>
    </source>
</evidence>
<comment type="caution">
    <text evidence="4">The sequence shown here is derived from an EMBL/GenBank/DDBJ whole genome shotgun (WGS) entry which is preliminary data.</text>
</comment>
<name>A0AAD8HN64_9APIA</name>
<dbReference type="InterPro" id="IPR038538">
    <property type="entry name" value="MTERF_sf"/>
</dbReference>
<dbReference type="AlphaFoldDB" id="A0AAD8HN64"/>
<dbReference type="Pfam" id="PF02536">
    <property type="entry name" value="mTERF"/>
    <property type="match status" value="2"/>
</dbReference>
<dbReference type="Gene3D" id="1.25.70.10">
    <property type="entry name" value="Transcription termination factor 3, mitochondrial"/>
    <property type="match status" value="1"/>
</dbReference>
<reference evidence="4" key="2">
    <citation type="submission" date="2023-05" db="EMBL/GenBank/DDBJ databases">
        <authorList>
            <person name="Schelkunov M.I."/>
        </authorList>
    </citation>
    <scope>NUCLEOTIDE SEQUENCE</scope>
    <source>
        <strain evidence="4">Hsosn_3</strain>
        <tissue evidence="4">Leaf</tissue>
    </source>
</reference>
<dbReference type="PANTHER" id="PTHR13068:SF236">
    <property type="entry name" value="OS02G0749800 PROTEIN"/>
    <property type="match status" value="1"/>
</dbReference>
<proteinExistence type="inferred from homology"/>
<keyword evidence="2" id="KW-0804">Transcription</keyword>
<reference evidence="4" key="1">
    <citation type="submission" date="2023-02" db="EMBL/GenBank/DDBJ databases">
        <title>Genome of toxic invasive species Heracleum sosnowskyi carries increased number of genes despite the absence of recent whole-genome duplications.</title>
        <authorList>
            <person name="Schelkunov M."/>
            <person name="Shtratnikova V."/>
            <person name="Makarenko M."/>
            <person name="Klepikova A."/>
            <person name="Omelchenko D."/>
            <person name="Novikova G."/>
            <person name="Obukhova E."/>
            <person name="Bogdanov V."/>
            <person name="Penin A."/>
            <person name="Logacheva M."/>
        </authorList>
    </citation>
    <scope>NUCLEOTIDE SEQUENCE</scope>
    <source>
        <strain evidence="4">Hsosn_3</strain>
        <tissue evidence="4">Leaf</tissue>
    </source>
</reference>
<dbReference type="GO" id="GO:0006353">
    <property type="term" value="P:DNA-templated transcription termination"/>
    <property type="evidence" value="ECO:0007669"/>
    <property type="project" value="UniProtKB-KW"/>
</dbReference>
<dbReference type="GO" id="GO:0003676">
    <property type="term" value="F:nucleic acid binding"/>
    <property type="evidence" value="ECO:0007669"/>
    <property type="project" value="InterPro"/>
</dbReference>
<dbReference type="InterPro" id="IPR003690">
    <property type="entry name" value="MTERF"/>
</dbReference>
<dbReference type="PANTHER" id="PTHR13068">
    <property type="entry name" value="CGI-12 PROTEIN-RELATED"/>
    <property type="match status" value="1"/>
</dbReference>
<keyword evidence="2" id="KW-0806">Transcription termination</keyword>
<organism evidence="4 5">
    <name type="scientific">Heracleum sosnowskyi</name>
    <dbReference type="NCBI Taxonomy" id="360622"/>
    <lineage>
        <taxon>Eukaryota</taxon>
        <taxon>Viridiplantae</taxon>
        <taxon>Streptophyta</taxon>
        <taxon>Embryophyta</taxon>
        <taxon>Tracheophyta</taxon>
        <taxon>Spermatophyta</taxon>
        <taxon>Magnoliopsida</taxon>
        <taxon>eudicotyledons</taxon>
        <taxon>Gunneridae</taxon>
        <taxon>Pentapetalae</taxon>
        <taxon>asterids</taxon>
        <taxon>campanulids</taxon>
        <taxon>Apiales</taxon>
        <taxon>Apiaceae</taxon>
        <taxon>Apioideae</taxon>
        <taxon>apioid superclade</taxon>
        <taxon>Tordylieae</taxon>
        <taxon>Tordyliinae</taxon>
        <taxon>Heracleum</taxon>
    </lineage>
</organism>
<dbReference type="Proteomes" id="UP001237642">
    <property type="component" value="Unassembled WGS sequence"/>
</dbReference>
<keyword evidence="3" id="KW-0809">Transit peptide</keyword>
<protein>
    <submittedName>
        <fullName evidence="4">Uncharacterized protein</fullName>
    </submittedName>
</protein>
<evidence type="ECO:0000256" key="3">
    <source>
        <dbReference type="ARBA" id="ARBA00022946"/>
    </source>
</evidence>